<dbReference type="AlphaFoldDB" id="A0A1X9LMI6"/>
<organism evidence="1 2">
    <name type="scientific">Cnuibacter physcomitrellae</name>
    <dbReference type="NCBI Taxonomy" id="1619308"/>
    <lineage>
        <taxon>Bacteria</taxon>
        <taxon>Bacillati</taxon>
        <taxon>Actinomycetota</taxon>
        <taxon>Actinomycetes</taxon>
        <taxon>Micrococcales</taxon>
        <taxon>Microbacteriaceae</taxon>
        <taxon>Cnuibacter</taxon>
    </lineage>
</organism>
<reference evidence="1 2" key="1">
    <citation type="submission" date="2017-04" db="EMBL/GenBank/DDBJ databases">
        <authorList>
            <person name="Afonso C.L."/>
            <person name="Miller P.J."/>
            <person name="Scott M.A."/>
            <person name="Spackman E."/>
            <person name="Goraichik I."/>
            <person name="Dimitrov K.M."/>
            <person name="Suarez D.L."/>
            <person name="Swayne D.E."/>
        </authorList>
    </citation>
    <scope>NUCLEOTIDE SEQUENCE [LARGE SCALE GENOMIC DNA]</scope>
    <source>
        <strain evidence="2">XA(T)</strain>
    </source>
</reference>
<dbReference type="RefSeq" id="WP_085020455.1">
    <property type="nucleotide sequence ID" value="NZ_BMHD01000001.1"/>
</dbReference>
<keyword evidence="2" id="KW-1185">Reference proteome</keyword>
<proteinExistence type="predicted"/>
<name>A0A1X9LMI6_9MICO</name>
<accession>A0A1X9LMI6</accession>
<dbReference type="InterPro" id="IPR025333">
    <property type="entry name" value="DUF4239"/>
</dbReference>
<gene>
    <name evidence="1" type="ORF">B5808_14665</name>
</gene>
<dbReference type="KEGG" id="cphy:B5808_14665"/>
<sequence length="260" mass="28689">MWFYDLPVWLSLPGFVLGFLLLSWAILLVLRRWVLRVSKGNAEWDRILGYAMATYGVFYGVTVALIAAGAYANFTSVDTLVLHESSSLAVLYRDASGFPAPAAEDLHTAIRDYTRFVIETDWPQQAQGIVPEDSADEVSRIQTVLFAFEPSTQAQASLQQEAIAQFNDFVEARRSRISATTLALPGMMWIVVGVGAILNAVLVGLIEVRNLRVHIIMSGLIAVFVALLIYTIAGFDHPYSGAINITPEYYEDLLQGVLAK</sequence>
<evidence type="ECO:0000313" key="1">
    <source>
        <dbReference type="EMBL" id="ARJ06317.1"/>
    </source>
</evidence>
<dbReference type="Pfam" id="PF14023">
    <property type="entry name" value="Bestrophin-like"/>
    <property type="match status" value="1"/>
</dbReference>
<dbReference type="STRING" id="1619308.B5808_14665"/>
<dbReference type="EMBL" id="CP020715">
    <property type="protein sequence ID" value="ARJ06317.1"/>
    <property type="molecule type" value="Genomic_DNA"/>
</dbReference>
<dbReference type="Proteomes" id="UP000192775">
    <property type="component" value="Chromosome"/>
</dbReference>
<protein>
    <submittedName>
        <fullName evidence="1">Uncharacterized protein</fullName>
    </submittedName>
</protein>
<evidence type="ECO:0000313" key="2">
    <source>
        <dbReference type="Proteomes" id="UP000192775"/>
    </source>
</evidence>